<evidence type="ECO:0000313" key="2">
    <source>
        <dbReference type="Proteomes" id="UP001150581"/>
    </source>
</evidence>
<name>A0ACC1I8R4_9FUNG</name>
<keyword evidence="2" id="KW-1185">Reference proteome</keyword>
<gene>
    <name evidence="1" type="ORF">LPJ66_008850</name>
</gene>
<organism evidence="1 2">
    <name type="scientific">Kickxella alabastrina</name>
    <dbReference type="NCBI Taxonomy" id="61397"/>
    <lineage>
        <taxon>Eukaryota</taxon>
        <taxon>Fungi</taxon>
        <taxon>Fungi incertae sedis</taxon>
        <taxon>Zoopagomycota</taxon>
        <taxon>Kickxellomycotina</taxon>
        <taxon>Kickxellomycetes</taxon>
        <taxon>Kickxellales</taxon>
        <taxon>Kickxellaceae</taxon>
        <taxon>Kickxella</taxon>
    </lineage>
</organism>
<dbReference type="EMBL" id="JANBPG010001877">
    <property type="protein sequence ID" value="KAJ1887914.1"/>
    <property type="molecule type" value="Genomic_DNA"/>
</dbReference>
<reference evidence="1" key="1">
    <citation type="submission" date="2022-07" db="EMBL/GenBank/DDBJ databases">
        <title>Phylogenomic reconstructions and comparative analyses of Kickxellomycotina fungi.</title>
        <authorList>
            <person name="Reynolds N.K."/>
            <person name="Stajich J.E."/>
            <person name="Barry K."/>
            <person name="Grigoriev I.V."/>
            <person name="Crous P."/>
            <person name="Smith M.E."/>
        </authorList>
    </citation>
    <scope>NUCLEOTIDE SEQUENCE</scope>
    <source>
        <strain evidence="1">Benny 63K</strain>
    </source>
</reference>
<accession>A0ACC1I8R4</accession>
<proteinExistence type="predicted"/>
<evidence type="ECO:0000313" key="1">
    <source>
        <dbReference type="EMBL" id="KAJ1887914.1"/>
    </source>
</evidence>
<comment type="caution">
    <text evidence="1">The sequence shown here is derived from an EMBL/GenBank/DDBJ whole genome shotgun (WGS) entry which is preliminary data.</text>
</comment>
<sequence>MALSVVETYNQALSIVAMLFAALISPLHSILIGTTSTRASKIPQDLTVAEKKNELRMLHKRARQLDKKWSIGCGKPNEFTLLAMLPIVGDYMSTTLAIDYLRRMHTTFVLSDEIEKKMLRNVVINFVISIVPLVGWLIRRIYSVNKRNYRILDKYIMSMPSKDDTTVRSKGRS</sequence>
<protein>
    <submittedName>
        <fullName evidence="1">Uncharacterized protein</fullName>
    </submittedName>
</protein>
<dbReference type="Proteomes" id="UP001150581">
    <property type="component" value="Unassembled WGS sequence"/>
</dbReference>